<name>A0A3S1C927_9CYAN</name>
<dbReference type="AlphaFoldDB" id="A0A3S1C927"/>
<reference evidence="2" key="2">
    <citation type="journal article" date="2019" name="Genome Biol. Evol.">
        <title>Day and night: Metabolic profiles and evolutionary relationships of six axenic non-marine cyanobacteria.</title>
        <authorList>
            <person name="Will S.E."/>
            <person name="Henke P."/>
            <person name="Boedeker C."/>
            <person name="Huang S."/>
            <person name="Brinkmann H."/>
            <person name="Rohde M."/>
            <person name="Jarek M."/>
            <person name="Friedl T."/>
            <person name="Seufert S."/>
            <person name="Schumacher M."/>
            <person name="Overmann J."/>
            <person name="Neumann-Schaal M."/>
            <person name="Petersen J."/>
        </authorList>
    </citation>
    <scope>NUCLEOTIDE SEQUENCE [LARGE SCALE GENOMIC DNA]</scope>
    <source>
        <strain evidence="2">PCC 7102</strain>
    </source>
</reference>
<accession>A0A3S1C927</accession>
<dbReference type="EMBL" id="RSCL01000032">
    <property type="protein sequence ID" value="RUS97466.1"/>
    <property type="molecule type" value="Genomic_DNA"/>
</dbReference>
<dbReference type="Pfam" id="PF00111">
    <property type="entry name" value="Fer2"/>
    <property type="match status" value="1"/>
</dbReference>
<sequence length="112" mass="12091">MPKVLAQGKAIECKSGANLRKVLLANYVDLYNGGSNVINCRGIGSCGTCAVEVEGEVSPSNWRDNARRSLPPHSPTRNLRLACQTQVLGDVTVTKYDGFWGHGSQIVWTSLS</sequence>
<reference evidence="2" key="1">
    <citation type="submission" date="2018-12" db="EMBL/GenBank/DDBJ databases">
        <authorList>
            <person name="Will S."/>
            <person name="Neumann-Schaal M."/>
            <person name="Henke P."/>
        </authorList>
    </citation>
    <scope>NUCLEOTIDE SEQUENCE</scope>
    <source>
        <strain evidence="2">PCC 7102</strain>
    </source>
</reference>
<evidence type="ECO:0000313" key="3">
    <source>
        <dbReference type="Proteomes" id="UP000271624"/>
    </source>
</evidence>
<dbReference type="RefSeq" id="WP_127086439.1">
    <property type="nucleotide sequence ID" value="NZ_RSCL01000032.1"/>
</dbReference>
<dbReference type="SUPFAM" id="SSF54292">
    <property type="entry name" value="2Fe-2S ferredoxin-like"/>
    <property type="match status" value="1"/>
</dbReference>
<dbReference type="PROSITE" id="PS51085">
    <property type="entry name" value="2FE2S_FER_2"/>
    <property type="match status" value="1"/>
</dbReference>
<dbReference type="Proteomes" id="UP000271624">
    <property type="component" value="Unassembled WGS sequence"/>
</dbReference>
<gene>
    <name evidence="2" type="ORF">DSM106972_084140</name>
</gene>
<dbReference type="Gene3D" id="3.10.20.30">
    <property type="match status" value="1"/>
</dbReference>
<evidence type="ECO:0000259" key="1">
    <source>
        <dbReference type="PROSITE" id="PS51085"/>
    </source>
</evidence>
<dbReference type="InterPro" id="IPR012675">
    <property type="entry name" value="Beta-grasp_dom_sf"/>
</dbReference>
<organism evidence="2 3">
    <name type="scientific">Dulcicalothrix desertica PCC 7102</name>
    <dbReference type="NCBI Taxonomy" id="232991"/>
    <lineage>
        <taxon>Bacteria</taxon>
        <taxon>Bacillati</taxon>
        <taxon>Cyanobacteriota</taxon>
        <taxon>Cyanophyceae</taxon>
        <taxon>Nostocales</taxon>
        <taxon>Calotrichaceae</taxon>
        <taxon>Dulcicalothrix</taxon>
    </lineage>
</organism>
<dbReference type="CDD" id="cd00207">
    <property type="entry name" value="fer2"/>
    <property type="match status" value="1"/>
</dbReference>
<dbReference type="InterPro" id="IPR036010">
    <property type="entry name" value="2Fe-2S_ferredoxin-like_sf"/>
</dbReference>
<keyword evidence="3" id="KW-1185">Reference proteome</keyword>
<evidence type="ECO:0000313" key="2">
    <source>
        <dbReference type="EMBL" id="RUS97466.1"/>
    </source>
</evidence>
<dbReference type="InterPro" id="IPR001041">
    <property type="entry name" value="2Fe-2S_ferredoxin-type"/>
</dbReference>
<dbReference type="GO" id="GO:0051536">
    <property type="term" value="F:iron-sulfur cluster binding"/>
    <property type="evidence" value="ECO:0007669"/>
    <property type="project" value="InterPro"/>
</dbReference>
<comment type="caution">
    <text evidence="2">The sequence shown here is derived from an EMBL/GenBank/DDBJ whole genome shotgun (WGS) entry which is preliminary data.</text>
</comment>
<dbReference type="OrthoDB" id="425218at2"/>
<feature type="domain" description="2Fe-2S ferredoxin-type" evidence="1">
    <location>
        <begin position="1"/>
        <end position="99"/>
    </location>
</feature>
<protein>
    <submittedName>
        <fullName evidence="2">(2Fe-2S)-binding protein</fullName>
    </submittedName>
</protein>
<proteinExistence type="predicted"/>